<proteinExistence type="predicted"/>
<dbReference type="AlphaFoldDB" id="A0A402DQ25"/>
<comment type="caution">
    <text evidence="3">The sequence shown here is derived from an EMBL/GenBank/DDBJ whole genome shotgun (WGS) entry which is preliminary data.</text>
</comment>
<feature type="transmembrane region" description="Helical" evidence="2">
    <location>
        <begin position="222"/>
        <end position="244"/>
    </location>
</feature>
<evidence type="ECO:0000256" key="2">
    <source>
        <dbReference type="SAM" id="Phobius"/>
    </source>
</evidence>
<feature type="transmembrane region" description="Helical" evidence="2">
    <location>
        <begin position="82"/>
        <end position="98"/>
    </location>
</feature>
<feature type="transmembrane region" description="Helical" evidence="2">
    <location>
        <begin position="256"/>
        <end position="275"/>
    </location>
</feature>
<dbReference type="Pfam" id="PF14256">
    <property type="entry name" value="YwiC"/>
    <property type="match status" value="1"/>
</dbReference>
<keyword evidence="2" id="KW-1133">Transmembrane helix</keyword>
<accession>A0A402DQ25</accession>
<keyword evidence="4" id="KW-1185">Reference proteome</keyword>
<evidence type="ECO:0000256" key="1">
    <source>
        <dbReference type="SAM" id="MobiDB-lite"/>
    </source>
</evidence>
<keyword evidence="2" id="KW-0812">Transmembrane</keyword>
<feature type="transmembrane region" description="Helical" evidence="2">
    <location>
        <begin position="104"/>
        <end position="122"/>
    </location>
</feature>
<feature type="transmembrane region" description="Helical" evidence="2">
    <location>
        <begin position="129"/>
        <end position="151"/>
    </location>
</feature>
<protein>
    <recommendedName>
        <fullName evidence="5">YwiC-like protein</fullName>
    </recommendedName>
</protein>
<dbReference type="Proteomes" id="UP000289954">
    <property type="component" value="Unassembled WGS sequence"/>
</dbReference>
<feature type="transmembrane region" description="Helical" evidence="2">
    <location>
        <begin position="193"/>
        <end position="216"/>
    </location>
</feature>
<keyword evidence="2" id="KW-0472">Membrane</keyword>
<sequence>MPTTVPRRTAPTARGRRGPGWVPKQHGAWAMLAVPVVVGAALAGPTWRHALLLVAWLVAYLAFHAAGLWLKASRRPRYLPPVRAYGALTGILGVALVASSPGLLWWAPIYGALLAVSLLCSARRADRSWLNDGVTVVAAMLMTVVSAGLGSSGPLPGADDPRAWAATGLLAAYFLGTVPYVKSLIRDRDDPRVLAVSVVFHAALLVGAVAGAVLAVPEGWGVRGLGGSILLVAVAAALLARAVLVPRRRPWPSAKAIGLGETAATVVVMVVVLAVV</sequence>
<evidence type="ECO:0000313" key="3">
    <source>
        <dbReference type="EMBL" id="GCE76239.1"/>
    </source>
</evidence>
<feature type="region of interest" description="Disordered" evidence="1">
    <location>
        <begin position="1"/>
        <end position="21"/>
    </location>
</feature>
<gene>
    <name evidence="3" type="ORF">CBZ_12950</name>
</gene>
<feature type="compositionally biased region" description="Low complexity" evidence="1">
    <location>
        <begin position="1"/>
        <end position="13"/>
    </location>
</feature>
<dbReference type="InterPro" id="IPR025576">
    <property type="entry name" value="YwiC"/>
</dbReference>
<feature type="transmembrane region" description="Helical" evidence="2">
    <location>
        <begin position="50"/>
        <end position="70"/>
    </location>
</feature>
<evidence type="ECO:0000313" key="4">
    <source>
        <dbReference type="Proteomes" id="UP000289954"/>
    </source>
</evidence>
<dbReference type="RefSeq" id="WP_130780840.1">
    <property type="nucleotide sequence ID" value="NZ_BIMR01000082.1"/>
</dbReference>
<feature type="transmembrane region" description="Helical" evidence="2">
    <location>
        <begin position="26"/>
        <end position="44"/>
    </location>
</feature>
<dbReference type="EMBL" id="BIMR01000082">
    <property type="protein sequence ID" value="GCE76239.1"/>
    <property type="molecule type" value="Genomic_DNA"/>
</dbReference>
<organism evidence="3 4">
    <name type="scientific">Cellulomonas biazotea</name>
    <dbReference type="NCBI Taxonomy" id="1709"/>
    <lineage>
        <taxon>Bacteria</taxon>
        <taxon>Bacillati</taxon>
        <taxon>Actinomycetota</taxon>
        <taxon>Actinomycetes</taxon>
        <taxon>Micrococcales</taxon>
        <taxon>Cellulomonadaceae</taxon>
        <taxon>Cellulomonas</taxon>
    </lineage>
</organism>
<evidence type="ECO:0008006" key="5">
    <source>
        <dbReference type="Google" id="ProtNLM"/>
    </source>
</evidence>
<feature type="transmembrane region" description="Helical" evidence="2">
    <location>
        <begin position="163"/>
        <end position="181"/>
    </location>
</feature>
<dbReference type="OrthoDB" id="2380563at2"/>
<reference evidence="3 4" key="1">
    <citation type="submission" date="2019-01" db="EMBL/GenBank/DDBJ databases">
        <title>Draft genome sequence of Cellulomonas takizawaensis strain TKZ-21.</title>
        <authorList>
            <person name="Yamamura H."/>
            <person name="Hayashi T."/>
            <person name="Hamada M."/>
            <person name="Serisawa Y."/>
            <person name="Matsuyama K."/>
            <person name="Nakagawa Y."/>
            <person name="Otoguro M."/>
            <person name="Yanagida F."/>
            <person name="Hayakawa M."/>
        </authorList>
    </citation>
    <scope>NUCLEOTIDE SEQUENCE [LARGE SCALE GENOMIC DNA]</scope>
    <source>
        <strain evidence="3 4">NBRC12680</strain>
    </source>
</reference>
<name>A0A402DQ25_9CELL</name>